<dbReference type="GeneID" id="94292228"/>
<feature type="compositionally biased region" description="Low complexity" evidence="1">
    <location>
        <begin position="223"/>
        <end position="234"/>
    </location>
</feature>
<gene>
    <name evidence="2" type="ORF">JKF63_06201</name>
</gene>
<reference evidence="2 3" key="1">
    <citation type="submission" date="2021-02" db="EMBL/GenBank/DDBJ databases">
        <title>Porcisia hertigi Genome sequencing and assembly.</title>
        <authorList>
            <person name="Almutairi H."/>
            <person name="Gatherer D."/>
        </authorList>
    </citation>
    <scope>NUCLEOTIDE SEQUENCE [LARGE SCALE GENOMIC DNA]</scope>
    <source>
        <strain evidence="2 3">C119</strain>
    </source>
</reference>
<dbReference type="KEGG" id="phet:94292228"/>
<feature type="compositionally biased region" description="Basic and acidic residues" evidence="1">
    <location>
        <begin position="278"/>
        <end position="287"/>
    </location>
</feature>
<sequence>MSVSTSAFAEFTREWGVLLAQDSSASLDHLFSSYKNYAKTTGVTRSRSCSSDSGSSTSPCSSPFSTIKDFTEIWAASKRVNMEWEAACMVRGIRSSIDGFVTQQQLMLSMLCWAATLQHRQQKFFKECFTRVRQIIHQAALRCTSCAEGESTESIYEEAAFCVALQLFGWHNSLLICLERIMALLLPLHTEEDVLLFTQKVAQELSSACSPQRNSTDSSPAITTTRTSDLSTSSEQELPVHTSAVATKKDEPTASLAVASASGEGDVAGTSLRRPRPKEHARSALRDHAKRTSALIHRFSTITTAPFNSPVSENAGNHKRRQTSHVTPANGVPGGLTLTRSLTVVTSHRVSPSSALLPLSPPSSSKHPSSIIRIPPPKSLTGVPQALTAVSSQSSPLIIAADSSYKRLGSAMPDVCRPAPRQQAPRHRVSACSTSQALEQANTLQAEDE</sequence>
<evidence type="ECO:0000313" key="2">
    <source>
        <dbReference type="EMBL" id="KAG5509496.1"/>
    </source>
</evidence>
<protein>
    <submittedName>
        <fullName evidence="2">Uncharacterized protein</fullName>
    </submittedName>
</protein>
<comment type="caution">
    <text evidence="2">The sequence shown here is derived from an EMBL/GenBank/DDBJ whole genome shotgun (WGS) entry which is preliminary data.</text>
</comment>
<evidence type="ECO:0000256" key="1">
    <source>
        <dbReference type="SAM" id="MobiDB-lite"/>
    </source>
</evidence>
<feature type="compositionally biased region" description="Low complexity" evidence="1">
    <location>
        <begin position="352"/>
        <end position="373"/>
    </location>
</feature>
<feature type="region of interest" description="Disordered" evidence="1">
    <location>
        <begin position="352"/>
        <end position="377"/>
    </location>
</feature>
<feature type="region of interest" description="Disordered" evidence="1">
    <location>
        <begin position="305"/>
        <end position="336"/>
    </location>
</feature>
<keyword evidence="3" id="KW-1185">Reference proteome</keyword>
<feature type="region of interest" description="Disordered" evidence="1">
    <location>
        <begin position="44"/>
        <end position="63"/>
    </location>
</feature>
<dbReference type="Proteomes" id="UP000674318">
    <property type="component" value="Chromosome 13"/>
</dbReference>
<dbReference type="RefSeq" id="XP_067758648.1">
    <property type="nucleotide sequence ID" value="XM_067902151.1"/>
</dbReference>
<dbReference type="AlphaFoldDB" id="A0A836LEQ6"/>
<dbReference type="EMBL" id="JAFJZO010000013">
    <property type="protein sequence ID" value="KAG5509496.1"/>
    <property type="molecule type" value="Genomic_DNA"/>
</dbReference>
<feature type="region of interest" description="Disordered" evidence="1">
    <location>
        <begin position="208"/>
        <end position="291"/>
    </location>
</feature>
<feature type="compositionally biased region" description="Polar residues" evidence="1">
    <location>
        <begin position="431"/>
        <end position="449"/>
    </location>
</feature>
<name>A0A836LEQ6_9TRYP</name>
<organism evidence="2 3">
    <name type="scientific">Porcisia hertigi</name>
    <dbReference type="NCBI Taxonomy" id="2761500"/>
    <lineage>
        <taxon>Eukaryota</taxon>
        <taxon>Discoba</taxon>
        <taxon>Euglenozoa</taxon>
        <taxon>Kinetoplastea</taxon>
        <taxon>Metakinetoplastina</taxon>
        <taxon>Trypanosomatida</taxon>
        <taxon>Trypanosomatidae</taxon>
        <taxon>Leishmaniinae</taxon>
        <taxon>Porcisia</taxon>
    </lineage>
</organism>
<feature type="compositionally biased region" description="Polar residues" evidence="1">
    <location>
        <begin position="208"/>
        <end position="222"/>
    </location>
</feature>
<accession>A0A836LEQ6</accession>
<dbReference type="OrthoDB" id="266600at2759"/>
<feature type="region of interest" description="Disordered" evidence="1">
    <location>
        <begin position="412"/>
        <end position="449"/>
    </location>
</feature>
<evidence type="ECO:0000313" key="3">
    <source>
        <dbReference type="Proteomes" id="UP000674318"/>
    </source>
</evidence>
<proteinExistence type="predicted"/>
<feature type="compositionally biased region" description="Polar residues" evidence="1">
    <location>
        <begin position="305"/>
        <end position="315"/>
    </location>
</feature>